<dbReference type="RefSeq" id="WP_070071945.1">
    <property type="nucleotide sequence ID" value="NZ_CP017448.1"/>
</dbReference>
<evidence type="ECO:0000313" key="2">
    <source>
        <dbReference type="Proteomes" id="UP000095342"/>
    </source>
</evidence>
<dbReference type="AlphaFoldDB" id="A0A1D8K5X2"/>
<reference evidence="1 2" key="1">
    <citation type="submission" date="2016-09" db="EMBL/GenBank/DDBJ databases">
        <title>Acidihalobacter prosperus V6 (DSM14174).</title>
        <authorList>
            <person name="Khaleque H.N."/>
            <person name="Ramsay J.P."/>
            <person name="Murphy R.J.T."/>
            <person name="Kaksonen A.H."/>
            <person name="Boxall N.J."/>
            <person name="Watkin E.L.J."/>
        </authorList>
    </citation>
    <scope>NUCLEOTIDE SEQUENCE [LARGE SCALE GENOMIC DNA]</scope>
    <source>
        <strain evidence="1 2">V6</strain>
    </source>
</reference>
<proteinExistence type="predicted"/>
<protein>
    <recommendedName>
        <fullName evidence="3">WYL domain-containing protein</fullName>
    </recommendedName>
</protein>
<keyword evidence="2" id="KW-1185">Reference proteome</keyword>
<organism evidence="1 2">
    <name type="scientific">Acidihalobacter aeolianus</name>
    <dbReference type="NCBI Taxonomy" id="2792603"/>
    <lineage>
        <taxon>Bacteria</taxon>
        <taxon>Pseudomonadati</taxon>
        <taxon>Pseudomonadota</taxon>
        <taxon>Gammaproteobacteria</taxon>
        <taxon>Chromatiales</taxon>
        <taxon>Ectothiorhodospiraceae</taxon>
        <taxon>Acidihalobacter</taxon>
    </lineage>
</organism>
<dbReference type="EMBL" id="CP017448">
    <property type="protein sequence ID" value="AOV16352.1"/>
    <property type="molecule type" value="Genomic_DNA"/>
</dbReference>
<accession>A0A1D8K5X2</accession>
<dbReference type="Proteomes" id="UP000095342">
    <property type="component" value="Chromosome"/>
</dbReference>
<evidence type="ECO:0000313" key="1">
    <source>
        <dbReference type="EMBL" id="AOV16352.1"/>
    </source>
</evidence>
<evidence type="ECO:0008006" key="3">
    <source>
        <dbReference type="Google" id="ProtNLM"/>
    </source>
</evidence>
<name>A0A1D8K5X2_9GAMM</name>
<sequence length="101" mass="11474">MDKSSFRENTRYAIALKDEKGKVRPANIYVYKLHDDFMVARFTDKSGTLHKIAYGDVTKIVKSTEVDPKARFFVPEILLAAKTWQGRTSMQAYGSSPRVGK</sequence>
<gene>
    <name evidence="1" type="ORF">BJI67_04050</name>
</gene>
<dbReference type="KEGG" id="aaeo:BJI67_04050"/>